<protein>
    <submittedName>
        <fullName evidence="2">Uncharacterized protein</fullName>
    </submittedName>
</protein>
<reference evidence="2 3" key="1">
    <citation type="journal article" date="2016" name="Mol. Biol. Evol.">
        <title>Genome-Wide Survey of Gut Fungi (Harpellales) Reveals the First Horizontally Transferred Ubiquitin Gene from a Mosquito Host.</title>
        <authorList>
            <person name="Wang Y."/>
            <person name="White M.M."/>
            <person name="Kvist S."/>
            <person name="Moncalvo J.M."/>
        </authorList>
    </citation>
    <scope>NUCLEOTIDE SEQUENCE [LARGE SCALE GENOMIC DNA]</scope>
    <source>
        <strain evidence="2 3">ALG-7-W6</strain>
    </source>
</reference>
<evidence type="ECO:0000256" key="1">
    <source>
        <dbReference type="SAM" id="MobiDB-lite"/>
    </source>
</evidence>
<feature type="compositionally biased region" description="Basic and acidic residues" evidence="1">
    <location>
        <begin position="46"/>
        <end position="55"/>
    </location>
</feature>
<gene>
    <name evidence="2" type="ORF">AYI68_g731</name>
</gene>
<dbReference type="AlphaFoldDB" id="A0A1R0H7C8"/>
<feature type="region of interest" description="Disordered" evidence="1">
    <location>
        <begin position="1"/>
        <end position="55"/>
    </location>
</feature>
<organism evidence="2 3">
    <name type="scientific">Smittium mucronatum</name>
    <dbReference type="NCBI Taxonomy" id="133383"/>
    <lineage>
        <taxon>Eukaryota</taxon>
        <taxon>Fungi</taxon>
        <taxon>Fungi incertae sedis</taxon>
        <taxon>Zoopagomycota</taxon>
        <taxon>Kickxellomycotina</taxon>
        <taxon>Harpellomycetes</taxon>
        <taxon>Harpellales</taxon>
        <taxon>Legeriomycetaceae</taxon>
        <taxon>Smittium</taxon>
    </lineage>
</organism>
<dbReference type="STRING" id="133383.A0A1R0H7C8"/>
<proteinExistence type="predicted"/>
<dbReference type="Proteomes" id="UP000187455">
    <property type="component" value="Unassembled WGS sequence"/>
</dbReference>
<dbReference type="EMBL" id="LSSL01000237">
    <property type="protein sequence ID" value="OLY85090.1"/>
    <property type="molecule type" value="Genomic_DNA"/>
</dbReference>
<comment type="caution">
    <text evidence="2">The sequence shown here is derived from an EMBL/GenBank/DDBJ whole genome shotgun (WGS) entry which is preliminary data.</text>
</comment>
<evidence type="ECO:0000313" key="2">
    <source>
        <dbReference type="EMBL" id="OLY85090.1"/>
    </source>
</evidence>
<accession>A0A1R0H7C8</accession>
<keyword evidence="3" id="KW-1185">Reference proteome</keyword>
<sequence length="144" mass="16602">MSSKKKSKKKSGAVSKIRLYSTTSTPSKSQRELEEIVNENPSAEIQPHDSPIRTDNHVIIPKKKESIPENIIEGLNYIKHVESSSIVFSQLKDVYRISELGLQKHQLKENSYKELKPHQILINLNFRDEDRDLILDAYLNSKFV</sequence>
<evidence type="ECO:0000313" key="3">
    <source>
        <dbReference type="Proteomes" id="UP000187455"/>
    </source>
</evidence>
<feature type="compositionally biased region" description="Basic residues" evidence="1">
    <location>
        <begin position="1"/>
        <end position="11"/>
    </location>
</feature>
<name>A0A1R0H7C8_9FUNG</name>